<keyword evidence="3" id="KW-1185">Reference proteome</keyword>
<dbReference type="EMBL" id="QCYY01003559">
    <property type="protein sequence ID" value="ROT62731.1"/>
    <property type="molecule type" value="Genomic_DNA"/>
</dbReference>
<protein>
    <submittedName>
        <fullName evidence="2">Uncharacterized protein</fullName>
    </submittedName>
</protein>
<feature type="compositionally biased region" description="Acidic residues" evidence="1">
    <location>
        <begin position="378"/>
        <end position="406"/>
    </location>
</feature>
<feature type="compositionally biased region" description="Polar residues" evidence="1">
    <location>
        <begin position="798"/>
        <end position="814"/>
    </location>
</feature>
<feature type="compositionally biased region" description="Low complexity" evidence="1">
    <location>
        <begin position="114"/>
        <end position="124"/>
    </location>
</feature>
<evidence type="ECO:0000256" key="1">
    <source>
        <dbReference type="SAM" id="MobiDB-lite"/>
    </source>
</evidence>
<feature type="compositionally biased region" description="Polar residues" evidence="1">
    <location>
        <begin position="351"/>
        <end position="361"/>
    </location>
</feature>
<feature type="compositionally biased region" description="Basic residues" evidence="1">
    <location>
        <begin position="279"/>
        <end position="292"/>
    </location>
</feature>
<sequence>MSPPGDVARTYSTPLTRHVLAGRRRIQGRTAEPDEEQRTRPAVTPPDVAWLKQLADQDKNRAAVTTPKPDKEESLEEVRQYSLSLYRHLQEQLKARQLSLPRRKRTKGRRRVTRQTVTPTEETVTSKIGEDTEIEDMLLHGLAFIPPVDPVKLKAAVQKLVQLANNRKKKSHYSYPKSSSRDPLKDVESVTERSPGQSRRAERLQEIEITGIDASLPSEESEDFESAPQRGALTSPDTFALSNQGSQISPTSDVRDSYIPPVTTINTLDRGTFTDRSQGRRRSPSGRRRKVKGSHDRCPYPHPTRRRRPLVPPTLPTRPTIPELMTDSPPVTFASRSQPGARNPGADPTDSPATSVPSGNIPNAGGFPNSHQPVPSPDYEDDYAEYADDSDYIPSEYDDNDYEYEAGIDPGLTVGSNTTASSSGRDSSDRSLSGPGENGRPVIILVEPEDGRDIPGVSEGLSNSFARLQKQNESPLIIVDPENTQTGTNANSERSPQRPIVIVDSPPLGQGNQGRSLSRSRYFGLEARRKQGRARQTTTQTPQFFPATPKADIRSQQNSAVVLVDPNDPNLRTGNSPGSEQGRSVIILVDPEYSDGINGSKSVEDGKDSSPIIIVDNRNRNTDVGRGDARHRNQLSPIILVESKEKDGGPRSGRRVSEGSVIILVEPEDGSELPTPKPVDTLNPSAKLPSIQLVPPPEPQRSQFESFLSDNSKPQSRPVTNPPSGGRTPTDLGRNGGSRGSISSPRRGSRRPLGRHRFRNLRSRERIRGSPRFASRGTGRGSRERGGTGSRETRFDNNEQIQRQRGNRGFTSGQGERRGQNFEFGSGRRVIPTGNRNFGSNLRGISQGNRDFFGDYEDDFTASREFRRGNRDFSDDRRQGPTGSREFFTGGRNVPSGGRDFTAGRAIPSRERTSSEFRGGDDGDRWGSFSWFSDFPAEVSLTRTEETIPEKIRELRHSIEAKARAWTQFGLQRTRPEFRRTRRPAKK</sequence>
<feature type="compositionally biased region" description="Polar residues" evidence="1">
    <location>
        <begin position="235"/>
        <end position="252"/>
    </location>
</feature>
<feature type="compositionally biased region" description="Basic residues" evidence="1">
    <location>
        <begin position="103"/>
        <end position="113"/>
    </location>
</feature>
<gene>
    <name evidence="2" type="ORF">C7M84_019399</name>
</gene>
<feature type="compositionally biased region" description="Basic and acidic residues" evidence="1">
    <location>
        <begin position="870"/>
        <end position="879"/>
    </location>
</feature>
<feature type="compositionally biased region" description="Basic and acidic residues" evidence="1">
    <location>
        <begin position="179"/>
        <end position="191"/>
    </location>
</feature>
<organism evidence="2 3">
    <name type="scientific">Penaeus vannamei</name>
    <name type="common">Whiteleg shrimp</name>
    <name type="synonym">Litopenaeus vannamei</name>
    <dbReference type="NCBI Taxonomy" id="6689"/>
    <lineage>
        <taxon>Eukaryota</taxon>
        <taxon>Metazoa</taxon>
        <taxon>Ecdysozoa</taxon>
        <taxon>Arthropoda</taxon>
        <taxon>Crustacea</taxon>
        <taxon>Multicrustacea</taxon>
        <taxon>Malacostraca</taxon>
        <taxon>Eumalacostraca</taxon>
        <taxon>Eucarida</taxon>
        <taxon>Decapoda</taxon>
        <taxon>Dendrobranchiata</taxon>
        <taxon>Penaeoidea</taxon>
        <taxon>Penaeidae</taxon>
        <taxon>Penaeus</taxon>
    </lineage>
</organism>
<name>A0A423SEX2_PENVA</name>
<feature type="region of interest" description="Disordered" evidence="1">
    <location>
        <begin position="103"/>
        <end position="124"/>
    </location>
</feature>
<dbReference type="Proteomes" id="UP000283509">
    <property type="component" value="Unassembled WGS sequence"/>
</dbReference>
<dbReference type="AlphaFoldDB" id="A0A423SEX2"/>
<reference evidence="2 3" key="2">
    <citation type="submission" date="2019-01" db="EMBL/GenBank/DDBJ databases">
        <title>The decoding of complex shrimp genome reveals the adaptation for benthos swimmer, frequently molting mechanism and breeding impact on genome.</title>
        <authorList>
            <person name="Sun Y."/>
            <person name="Gao Y."/>
            <person name="Yu Y."/>
        </authorList>
    </citation>
    <scope>NUCLEOTIDE SEQUENCE [LARGE SCALE GENOMIC DNA]</scope>
    <source>
        <tissue evidence="2">Muscle</tissue>
    </source>
</reference>
<comment type="caution">
    <text evidence="2">The sequence shown here is derived from an EMBL/GenBank/DDBJ whole genome shotgun (WGS) entry which is preliminary data.</text>
</comment>
<evidence type="ECO:0000313" key="2">
    <source>
        <dbReference type="EMBL" id="ROT62731.1"/>
    </source>
</evidence>
<feature type="compositionally biased region" description="Polar residues" evidence="1">
    <location>
        <begin position="482"/>
        <end position="494"/>
    </location>
</feature>
<feature type="compositionally biased region" description="Low complexity" evidence="1">
    <location>
        <begin position="421"/>
        <end position="434"/>
    </location>
</feature>
<feature type="region of interest" description="Disordered" evidence="1">
    <location>
        <begin position="870"/>
        <end position="926"/>
    </location>
</feature>
<feature type="compositionally biased region" description="Basic residues" evidence="1">
    <location>
        <begin position="747"/>
        <end position="761"/>
    </location>
</feature>
<feature type="region of interest" description="Disordered" evidence="1">
    <location>
        <begin position="564"/>
        <end position="583"/>
    </location>
</feature>
<accession>A0A423SEX2</accession>
<reference evidence="2 3" key="1">
    <citation type="submission" date="2018-04" db="EMBL/GenBank/DDBJ databases">
        <authorList>
            <person name="Zhang X."/>
            <person name="Yuan J."/>
            <person name="Li F."/>
            <person name="Xiang J."/>
        </authorList>
    </citation>
    <scope>NUCLEOTIDE SEQUENCE [LARGE SCALE GENOMIC DNA]</scope>
    <source>
        <tissue evidence="2">Muscle</tissue>
    </source>
</reference>
<feature type="compositionally biased region" description="Basic and acidic residues" evidence="1">
    <location>
        <begin position="617"/>
        <end position="631"/>
    </location>
</feature>
<feature type="compositionally biased region" description="Polar residues" evidence="1">
    <location>
        <begin position="700"/>
        <end position="723"/>
    </location>
</feature>
<feature type="compositionally biased region" description="Basic and acidic residues" evidence="1">
    <location>
        <begin position="908"/>
        <end position="925"/>
    </location>
</feature>
<feature type="region of interest" description="Disordered" evidence="1">
    <location>
        <begin position="166"/>
        <end position="460"/>
    </location>
</feature>
<feature type="compositionally biased region" description="Basic and acidic residues" evidence="1">
    <location>
        <begin position="781"/>
        <end position="797"/>
    </location>
</feature>
<feature type="region of interest" description="Disordered" evidence="1">
    <location>
        <begin position="1"/>
        <end position="46"/>
    </location>
</feature>
<evidence type="ECO:0000313" key="3">
    <source>
        <dbReference type="Proteomes" id="UP000283509"/>
    </source>
</evidence>
<feature type="region of interest" description="Disordered" evidence="1">
    <location>
        <begin position="597"/>
        <end position="832"/>
    </location>
</feature>
<feature type="region of interest" description="Disordered" evidence="1">
    <location>
        <begin position="473"/>
        <end position="518"/>
    </location>
</feature>
<proteinExistence type="predicted"/>
<feature type="compositionally biased region" description="Polar residues" evidence="1">
    <location>
        <begin position="570"/>
        <end position="582"/>
    </location>
</feature>